<feature type="transmembrane region" description="Helical" evidence="7">
    <location>
        <begin position="146"/>
        <end position="165"/>
    </location>
</feature>
<evidence type="ECO:0000256" key="4">
    <source>
        <dbReference type="ARBA" id="ARBA00022989"/>
    </source>
</evidence>
<accession>A0A318SR99</accession>
<dbReference type="Pfam" id="PF02653">
    <property type="entry name" value="BPD_transp_2"/>
    <property type="match status" value="1"/>
</dbReference>
<feature type="transmembrane region" description="Helical" evidence="7">
    <location>
        <begin position="57"/>
        <end position="80"/>
    </location>
</feature>
<dbReference type="Proteomes" id="UP000247540">
    <property type="component" value="Unassembled WGS sequence"/>
</dbReference>
<comment type="caution">
    <text evidence="8">The sequence shown here is derived from an EMBL/GenBank/DDBJ whole genome shotgun (WGS) entry which is preliminary data.</text>
</comment>
<keyword evidence="2" id="KW-1003">Cell membrane</keyword>
<organism evidence="8 9">
    <name type="scientific">Xylophilus ampelinus</name>
    <dbReference type="NCBI Taxonomy" id="54067"/>
    <lineage>
        <taxon>Bacteria</taxon>
        <taxon>Pseudomonadati</taxon>
        <taxon>Pseudomonadota</taxon>
        <taxon>Betaproteobacteria</taxon>
        <taxon>Burkholderiales</taxon>
        <taxon>Xylophilus</taxon>
    </lineage>
</organism>
<feature type="transmembrane region" description="Helical" evidence="7">
    <location>
        <begin position="244"/>
        <end position="265"/>
    </location>
</feature>
<dbReference type="OrthoDB" id="9809785at2"/>
<feature type="transmembrane region" description="Helical" evidence="7">
    <location>
        <begin position="113"/>
        <end position="137"/>
    </location>
</feature>
<dbReference type="EMBL" id="QJTC01000001">
    <property type="protein sequence ID" value="PYE79730.1"/>
    <property type="molecule type" value="Genomic_DNA"/>
</dbReference>
<keyword evidence="5 7" id="KW-0472">Membrane</keyword>
<comment type="subcellular location">
    <subcellularLocation>
        <location evidence="1">Cell membrane</location>
        <topology evidence="1">Multi-pass membrane protein</topology>
    </subcellularLocation>
</comment>
<dbReference type="GO" id="GO:0005886">
    <property type="term" value="C:plasma membrane"/>
    <property type="evidence" value="ECO:0007669"/>
    <property type="project" value="UniProtKB-SubCell"/>
</dbReference>
<feature type="transmembrane region" description="Helical" evidence="7">
    <location>
        <begin position="20"/>
        <end position="37"/>
    </location>
</feature>
<evidence type="ECO:0000256" key="2">
    <source>
        <dbReference type="ARBA" id="ARBA00022475"/>
    </source>
</evidence>
<reference evidence="8 9" key="1">
    <citation type="submission" date="2018-06" db="EMBL/GenBank/DDBJ databases">
        <title>Genomic Encyclopedia of Type Strains, Phase III (KMG-III): the genomes of soil and plant-associated and newly described type strains.</title>
        <authorList>
            <person name="Whitman W."/>
        </authorList>
    </citation>
    <scope>NUCLEOTIDE SEQUENCE [LARGE SCALE GENOMIC DNA]</scope>
    <source>
        <strain evidence="8 9">CECT 7646</strain>
    </source>
</reference>
<evidence type="ECO:0000256" key="5">
    <source>
        <dbReference type="ARBA" id="ARBA00023136"/>
    </source>
</evidence>
<evidence type="ECO:0000313" key="9">
    <source>
        <dbReference type="Proteomes" id="UP000247540"/>
    </source>
</evidence>
<dbReference type="PANTHER" id="PTHR47089:SF1">
    <property type="entry name" value="GUANOSINE ABC TRANSPORTER PERMEASE PROTEIN NUPP"/>
    <property type="match status" value="1"/>
</dbReference>
<feature type="transmembrane region" description="Helical" evidence="7">
    <location>
        <begin position="199"/>
        <end position="216"/>
    </location>
</feature>
<feature type="region of interest" description="Disordered" evidence="6">
    <location>
        <begin position="358"/>
        <end position="387"/>
    </location>
</feature>
<keyword evidence="3 7" id="KW-0812">Transmembrane</keyword>
<dbReference type="GO" id="GO:0022857">
    <property type="term" value="F:transmembrane transporter activity"/>
    <property type="evidence" value="ECO:0007669"/>
    <property type="project" value="InterPro"/>
</dbReference>
<evidence type="ECO:0000256" key="7">
    <source>
        <dbReference type="SAM" id="Phobius"/>
    </source>
</evidence>
<protein>
    <submittedName>
        <fullName evidence="8">Nucleoside ABC transporter membrane protein</fullName>
    </submittedName>
</protein>
<feature type="transmembrane region" description="Helical" evidence="7">
    <location>
        <begin position="296"/>
        <end position="314"/>
    </location>
</feature>
<evidence type="ECO:0000256" key="1">
    <source>
        <dbReference type="ARBA" id="ARBA00004651"/>
    </source>
</evidence>
<feature type="transmembrane region" description="Helical" evidence="7">
    <location>
        <begin position="271"/>
        <end position="289"/>
    </location>
</feature>
<dbReference type="PANTHER" id="PTHR47089">
    <property type="entry name" value="ABC TRANSPORTER, PERMEASE PROTEIN"/>
    <property type="match status" value="1"/>
</dbReference>
<keyword evidence="4 7" id="KW-1133">Transmembrane helix</keyword>
<feature type="transmembrane region" description="Helical" evidence="7">
    <location>
        <begin position="326"/>
        <end position="349"/>
    </location>
</feature>
<dbReference type="AlphaFoldDB" id="A0A318SR99"/>
<sequence length="387" mass="40514">MLKLEPRPQPSRHWSHASPLLALAITVVIGVLLFGALGKDPVRGLQVFFWEPVKSIYALGELMVKATPLLLIALGLAVCFRSNVWNIGAEGQFVIGAVAAGGVALMADKTTGPWIVPAILLAGVAGGMAWAALVALLRDKFNANEILVSLMLVYVGVLVLGYLVYGPWKDPAGYNFPQTRTFDAVTQIPRLMQGSRMGIGLPIALAGAAALWIFLFRTKAGFAQQVGGLAPAAARYAGFSSRKALWIALLVSGGAAGLAGALEVAGPVGQLTPYIPAGYGFAAIIVAFVGRLHPVGMVLSAVLMSMFYIGGELAQSRLGLPKSLTGVFQGLLLFTLLACDTLIAYRITFAPRLRAARLRPPPSGAPERSGEADPAGPLAQPPAEVKG</sequence>
<dbReference type="InterPro" id="IPR001851">
    <property type="entry name" value="ABC_transp_permease"/>
</dbReference>
<proteinExistence type="predicted"/>
<dbReference type="RefSeq" id="WP_110464035.1">
    <property type="nucleotide sequence ID" value="NZ_JAMOFZ010000002.1"/>
</dbReference>
<evidence type="ECO:0000256" key="6">
    <source>
        <dbReference type="SAM" id="MobiDB-lite"/>
    </source>
</evidence>
<evidence type="ECO:0000256" key="3">
    <source>
        <dbReference type="ARBA" id="ARBA00022692"/>
    </source>
</evidence>
<evidence type="ECO:0000313" key="8">
    <source>
        <dbReference type="EMBL" id="PYE79730.1"/>
    </source>
</evidence>
<name>A0A318SR99_9BURK</name>
<feature type="transmembrane region" description="Helical" evidence="7">
    <location>
        <begin position="87"/>
        <end position="107"/>
    </location>
</feature>
<keyword evidence="9" id="KW-1185">Reference proteome</keyword>
<gene>
    <name evidence="8" type="ORF">DFQ15_10149</name>
</gene>
<dbReference type="CDD" id="cd06580">
    <property type="entry name" value="TM_PBP1_transp_TpRbsC_like"/>
    <property type="match status" value="1"/>
</dbReference>